<dbReference type="Pfam" id="PF17786">
    <property type="entry name" value="Mannosidase_ig"/>
    <property type="match status" value="1"/>
</dbReference>
<dbReference type="SUPFAM" id="SSF49785">
    <property type="entry name" value="Galactose-binding domain-like"/>
    <property type="match status" value="1"/>
</dbReference>
<dbReference type="InterPro" id="IPR036156">
    <property type="entry name" value="Beta-gal/glucu_dom_sf"/>
</dbReference>
<dbReference type="Gene3D" id="3.20.20.80">
    <property type="entry name" value="Glycosidases"/>
    <property type="match status" value="1"/>
</dbReference>
<keyword evidence="2 10" id="KW-0378">Hydrolase</keyword>
<dbReference type="InterPro" id="IPR008979">
    <property type="entry name" value="Galactose-bd-like_sf"/>
</dbReference>
<dbReference type="Pfam" id="PF00703">
    <property type="entry name" value="Glyco_hydro_2"/>
    <property type="match status" value="1"/>
</dbReference>
<comment type="similarity">
    <text evidence="1">Belongs to the glycosyl hydrolase 2 family.</text>
</comment>
<dbReference type="InterPro" id="IPR041351">
    <property type="entry name" value="Ig_GlcNase"/>
</dbReference>
<dbReference type="Gene3D" id="2.60.120.260">
    <property type="entry name" value="Galactose-binding domain-like"/>
    <property type="match status" value="1"/>
</dbReference>
<dbReference type="Proteomes" id="UP001620339">
    <property type="component" value="Unassembled WGS sequence"/>
</dbReference>
<dbReference type="InterPro" id="IPR043534">
    <property type="entry name" value="EBDG/EBM"/>
</dbReference>
<feature type="domain" description="Glycoside hydrolase family 2 catalytic" evidence="6">
    <location>
        <begin position="351"/>
        <end position="489"/>
    </location>
</feature>
<keyword evidence="11" id="KW-1185">Reference proteome</keyword>
<dbReference type="SUPFAM" id="SSF49303">
    <property type="entry name" value="beta-Galactosidase/glucuronidase domain"/>
    <property type="match status" value="3"/>
</dbReference>
<dbReference type="PANTHER" id="PTHR43536">
    <property type="entry name" value="MANNOSYLGLYCOPROTEIN ENDO-BETA-MANNOSIDASE"/>
    <property type="match status" value="1"/>
</dbReference>
<organism evidence="10 11">
    <name type="scientific">Rhodanobacter hydrolyticus</name>
    <dbReference type="NCBI Taxonomy" id="2250595"/>
    <lineage>
        <taxon>Bacteria</taxon>
        <taxon>Pseudomonadati</taxon>
        <taxon>Pseudomonadota</taxon>
        <taxon>Gammaproteobacteria</taxon>
        <taxon>Lysobacterales</taxon>
        <taxon>Rhodanobacteraceae</taxon>
        <taxon>Rhodanobacter</taxon>
    </lineage>
</organism>
<evidence type="ECO:0000259" key="8">
    <source>
        <dbReference type="Pfam" id="PF18368"/>
    </source>
</evidence>
<feature type="domain" description="Exo-beta-D-glucosaminidase Ig-fold" evidence="8">
    <location>
        <begin position="779"/>
        <end position="887"/>
    </location>
</feature>
<dbReference type="SUPFAM" id="SSF51445">
    <property type="entry name" value="(Trans)glycosidases"/>
    <property type="match status" value="1"/>
</dbReference>
<evidence type="ECO:0000313" key="11">
    <source>
        <dbReference type="Proteomes" id="UP001620339"/>
    </source>
</evidence>
<name>A0ABW8J387_9GAMM</name>
<evidence type="ECO:0000259" key="7">
    <source>
        <dbReference type="Pfam" id="PF17786"/>
    </source>
</evidence>
<accession>A0ABW8J387</accession>
<dbReference type="Pfam" id="PF22666">
    <property type="entry name" value="Glyco_hydro_2_N2"/>
    <property type="match status" value="1"/>
</dbReference>
<evidence type="ECO:0000313" key="10">
    <source>
        <dbReference type="EMBL" id="MFK2876748.1"/>
    </source>
</evidence>
<comment type="caution">
    <text evidence="10">The sequence shown here is derived from an EMBL/GenBank/DDBJ whole genome shotgun (WGS) entry which is preliminary data.</text>
</comment>
<evidence type="ECO:0000259" key="6">
    <source>
        <dbReference type="Pfam" id="PF02836"/>
    </source>
</evidence>
<feature type="domain" description="Glycoside hydrolase family 2 immunoglobulin-like beta-sandwich" evidence="5">
    <location>
        <begin position="228"/>
        <end position="339"/>
    </location>
</feature>
<keyword evidence="3" id="KW-0326">Glycosidase</keyword>
<feature type="domain" description="Mannosidase Ig/CBM-like" evidence="7">
    <location>
        <begin position="686"/>
        <end position="766"/>
    </location>
</feature>
<dbReference type="InterPro" id="IPR006102">
    <property type="entry name" value="Ig-like_GH2"/>
</dbReference>
<keyword evidence="4" id="KW-0732">Signal</keyword>
<dbReference type="RefSeq" id="WP_404612643.1">
    <property type="nucleotide sequence ID" value="NZ_JADIKK010000008.1"/>
</dbReference>
<evidence type="ECO:0000259" key="5">
    <source>
        <dbReference type="Pfam" id="PF00703"/>
    </source>
</evidence>
<proteinExistence type="inferred from homology"/>
<dbReference type="Pfam" id="PF02836">
    <property type="entry name" value="Glyco_hydro_2_C"/>
    <property type="match status" value="1"/>
</dbReference>
<evidence type="ECO:0000256" key="3">
    <source>
        <dbReference type="ARBA" id="ARBA00023295"/>
    </source>
</evidence>
<evidence type="ECO:0000256" key="1">
    <source>
        <dbReference type="ARBA" id="ARBA00007401"/>
    </source>
</evidence>
<feature type="chain" id="PRO_5045891978" evidence="4">
    <location>
        <begin position="27"/>
        <end position="901"/>
    </location>
</feature>
<sequence>MRTPFKHALCTVIALAITASAAPAHAQATYAAAQLAGGAGTSTAIGHWLIQDSAKAQQGGAEISSSGFPTKGWYPVSGRATVMAGLLENGTYKDVFHSDNLGTVQVPDSSGTLFVTPWWYRGEFVLPASAKGLHTLLRSSGIIASADMWLNGHQVADHAAVAGAYPVHEIDVTQWTHAGANTVALDVHPADPRMALTTSWVDWNPTPPDNNMGPWRGVDIVQTGPVELRWPQVIPSLLPDLSHADLTVKVEARNLDTAAHDATITGTVAGITLQRTIHLAPGQMQVVSFSPKTNAGLALDHPRIWWPVGMGGHPLYRLDMTAAVDGATSDKADATFGIRSVRSSLTKQGYRQFFVNGKPLLIRGAGWAPDMFLRSDPARMEAEFRYVLDLGLNTIRSEGKLEDQHFYDLADRDGILILAGWECCDKWESAAKTGGAPWDAADEKVAEDSMASEARLLRNHPSVIGFLIGSDNAPPPAIAKMYVDTLRAADWALPIVAAASDQGTAETGPSGMKMAGPYDWIPPAYWYADKLGGAFGFASEVSAGATIPRLEDLQRMLSPQEQEALWKYPELRQYHASAAWSPFAVLTPFDNALAHRYGAPTDLADYVAKAQLDNYDNVRAQFEAFNAHMDAANPSTGVIYWMLNNAWPSLHWHLYDYYMNPAGAYFGAKKANEPLHIQYSYDSNAIVLVNHALDDVPGLQADIRVRNLDGSVRYQKHLQGIDLAGNHTRQLATLPAMAGLSRTYFVELGLASGDGKPVSRNVYWLSTQADKLDWDHSNWYLTPLTQYADLNALKSLPAATSEVRATTRHDGDEEVTTVTLSVPASSAAVALFQHVSIRRGAHGALALPVVWNDNDVTLWPGESIVLTARYAAQGTAGPVVEVSGWNVPTRSIPAAAQETTH</sequence>
<gene>
    <name evidence="10" type="ORF">ISP25_06675</name>
</gene>
<dbReference type="InterPro" id="IPR041447">
    <property type="entry name" value="Mannosidase_ig"/>
</dbReference>
<dbReference type="GO" id="GO:0016787">
    <property type="term" value="F:hydrolase activity"/>
    <property type="evidence" value="ECO:0007669"/>
    <property type="project" value="UniProtKB-KW"/>
</dbReference>
<evidence type="ECO:0000259" key="9">
    <source>
        <dbReference type="Pfam" id="PF22666"/>
    </source>
</evidence>
<dbReference type="InterPro" id="IPR054593">
    <property type="entry name" value="Beta-mannosidase-like_N2"/>
</dbReference>
<protein>
    <submittedName>
        <fullName evidence="10">Glycoside hydrolase family 2</fullName>
    </submittedName>
</protein>
<dbReference type="Pfam" id="PF18368">
    <property type="entry name" value="Ig_GlcNase"/>
    <property type="match status" value="1"/>
</dbReference>
<dbReference type="InterPro" id="IPR013783">
    <property type="entry name" value="Ig-like_fold"/>
</dbReference>
<dbReference type="InterPro" id="IPR017853">
    <property type="entry name" value="GH"/>
</dbReference>
<feature type="domain" description="Beta-mannosidase-like galactose-binding" evidence="9">
    <location>
        <begin position="62"/>
        <end position="190"/>
    </location>
</feature>
<evidence type="ECO:0000256" key="4">
    <source>
        <dbReference type="SAM" id="SignalP"/>
    </source>
</evidence>
<dbReference type="EMBL" id="JADIKK010000008">
    <property type="protein sequence ID" value="MFK2876748.1"/>
    <property type="molecule type" value="Genomic_DNA"/>
</dbReference>
<reference evidence="10 11" key="1">
    <citation type="submission" date="2020-10" db="EMBL/GenBank/DDBJ databases">
        <title>Phylogeny of dyella-like bacteria.</title>
        <authorList>
            <person name="Fu J."/>
        </authorList>
    </citation>
    <scope>NUCLEOTIDE SEQUENCE [LARGE SCALE GENOMIC DNA]</scope>
    <source>
        <strain evidence="10 11">KACC 19113</strain>
    </source>
</reference>
<evidence type="ECO:0000256" key="2">
    <source>
        <dbReference type="ARBA" id="ARBA00022801"/>
    </source>
</evidence>
<feature type="signal peptide" evidence="4">
    <location>
        <begin position="1"/>
        <end position="26"/>
    </location>
</feature>
<dbReference type="Gene3D" id="2.60.40.10">
    <property type="entry name" value="Immunoglobulins"/>
    <property type="match status" value="3"/>
</dbReference>
<dbReference type="PANTHER" id="PTHR43536:SF1">
    <property type="entry name" value="MANNOSYLGLYCOPROTEIN ENDO-BETA-MANNOSIDASE"/>
    <property type="match status" value="1"/>
</dbReference>
<dbReference type="InterPro" id="IPR006103">
    <property type="entry name" value="Glyco_hydro_2_cat"/>
</dbReference>